<evidence type="ECO:0000313" key="3">
    <source>
        <dbReference type="EMBL" id="OGG15333.1"/>
    </source>
</evidence>
<evidence type="ECO:0000256" key="2">
    <source>
        <dbReference type="SAM" id="Phobius"/>
    </source>
</evidence>
<proteinExistence type="predicted"/>
<dbReference type="InterPro" id="IPR050490">
    <property type="entry name" value="Bact_solute-bd_prot1"/>
</dbReference>
<keyword evidence="2" id="KW-1133">Transmembrane helix</keyword>
<dbReference type="Proteomes" id="UP000177416">
    <property type="component" value="Unassembled WGS sequence"/>
</dbReference>
<dbReference type="InterPro" id="IPR006059">
    <property type="entry name" value="SBP"/>
</dbReference>
<accession>A0A1F5ZSH7</accession>
<gene>
    <name evidence="3" type="ORF">A2875_04270</name>
</gene>
<protein>
    <recommendedName>
        <fullName evidence="5">Sugar ABC transporter substrate-binding protein</fullName>
    </recommendedName>
</protein>
<dbReference type="Gene3D" id="3.40.190.10">
    <property type="entry name" value="Periplasmic binding protein-like II"/>
    <property type="match status" value="1"/>
</dbReference>
<keyword evidence="2" id="KW-0812">Transmembrane</keyword>
<dbReference type="PANTHER" id="PTHR43649">
    <property type="entry name" value="ARABINOSE-BINDING PROTEIN-RELATED"/>
    <property type="match status" value="1"/>
</dbReference>
<dbReference type="EMBL" id="MFJJ01000003">
    <property type="protein sequence ID" value="OGG15333.1"/>
    <property type="molecule type" value="Genomic_DNA"/>
</dbReference>
<dbReference type="PANTHER" id="PTHR43649:SF12">
    <property type="entry name" value="DIACETYLCHITOBIOSE BINDING PROTEIN DASA"/>
    <property type="match status" value="1"/>
</dbReference>
<evidence type="ECO:0008006" key="5">
    <source>
        <dbReference type="Google" id="ProtNLM"/>
    </source>
</evidence>
<feature type="transmembrane region" description="Helical" evidence="2">
    <location>
        <begin position="83"/>
        <end position="104"/>
    </location>
</feature>
<comment type="caution">
    <text evidence="3">The sequence shown here is derived from an EMBL/GenBank/DDBJ whole genome shotgun (WGS) entry which is preliminary data.</text>
</comment>
<keyword evidence="2" id="KW-0472">Membrane</keyword>
<feature type="compositionally biased region" description="Low complexity" evidence="1">
    <location>
        <begin position="49"/>
        <end position="60"/>
    </location>
</feature>
<reference evidence="3 4" key="1">
    <citation type="journal article" date="2016" name="Nat. Commun.">
        <title>Thousands of microbial genomes shed light on interconnected biogeochemical processes in an aquifer system.</title>
        <authorList>
            <person name="Anantharaman K."/>
            <person name="Brown C.T."/>
            <person name="Hug L.A."/>
            <person name="Sharon I."/>
            <person name="Castelle C.J."/>
            <person name="Probst A.J."/>
            <person name="Thomas B.C."/>
            <person name="Singh A."/>
            <person name="Wilkins M.J."/>
            <person name="Karaoz U."/>
            <person name="Brodie E.L."/>
            <person name="Williams K.H."/>
            <person name="Hubbard S.S."/>
            <person name="Banfield J.F."/>
        </authorList>
    </citation>
    <scope>NUCLEOTIDE SEQUENCE [LARGE SCALE GENOMIC DNA]</scope>
</reference>
<dbReference type="Pfam" id="PF01547">
    <property type="entry name" value="SBP_bac_1"/>
    <property type="match status" value="1"/>
</dbReference>
<evidence type="ECO:0000256" key="1">
    <source>
        <dbReference type="SAM" id="MobiDB-lite"/>
    </source>
</evidence>
<dbReference type="SUPFAM" id="SSF53850">
    <property type="entry name" value="Periplasmic binding protein-like II"/>
    <property type="match status" value="1"/>
</dbReference>
<feature type="region of interest" description="Disordered" evidence="1">
    <location>
        <begin position="1"/>
        <end position="74"/>
    </location>
</feature>
<evidence type="ECO:0000313" key="4">
    <source>
        <dbReference type="Proteomes" id="UP000177416"/>
    </source>
</evidence>
<organism evidence="3 4">
    <name type="scientific">Candidatus Gottesmanbacteria bacterium RIFCSPHIGHO2_01_FULL_46_14</name>
    <dbReference type="NCBI Taxonomy" id="1798380"/>
    <lineage>
        <taxon>Bacteria</taxon>
        <taxon>Candidatus Gottesmaniibacteriota</taxon>
    </lineage>
</organism>
<dbReference type="AlphaFoldDB" id="A0A1F5ZSH7"/>
<sequence>MAEPLPSPDLSGLFNLETPIRAKPSVTEPSSPGPVMTTEVVPPPPPPAHQETVVIPGGVPSQPPPSPAPIQSGPAGGSLPRRLLMIAVFLLLVGGLLVGGRFVLGLISGGGEVTLTYWGLWENDAIIRPVIAKFEADHPKIKVQYVKQSPRQYRERLAAAIARAEGPDVFRFHNTWVAMLKNDLALVPSTVMTPAQFGTSFYPVAVADLVAGQNIFGIPIMIDGLGLYYNEDLFAAAGVTPPATWEEMLTLVPKLTVRNGDQILTSAIALGTTGNVENFSDIVATMMLQNGASLVAPTGTEAEEALIFYRKFASPSDPVYTWNDTLDNSVYAFATGKVAMILAPSWRAFDVKQLNPDLRFKIAPIPQLPGSTVTWASYWVEGVSAKSKHQQSAWEFLKYLTSGESATMLYSEAAKTRLFGEPYGRVELASTIADDPFAGTYVSQAKYAKSFPLASRTFDNGLNDRLIKYLEDAVNTVANDGVAPAAALETARAGFAQVLSSFGLTSAAAPQTK</sequence>
<name>A0A1F5ZSH7_9BACT</name>
<dbReference type="CDD" id="cd13585">
    <property type="entry name" value="PBP2_TMBP_like"/>
    <property type="match status" value="1"/>
</dbReference>